<dbReference type="PROSITE" id="PS51491">
    <property type="entry name" value="TAU_MAP_2"/>
    <property type="match status" value="3"/>
</dbReference>
<evidence type="ECO:0000256" key="3">
    <source>
        <dbReference type="ARBA" id="ARBA00022553"/>
    </source>
</evidence>
<dbReference type="Pfam" id="PF00418">
    <property type="entry name" value="Tubulin-binding"/>
    <property type="match status" value="4"/>
</dbReference>
<evidence type="ECO:0000256" key="5">
    <source>
        <dbReference type="ARBA" id="ARBA00023212"/>
    </source>
</evidence>
<evidence type="ECO:0000313" key="8">
    <source>
        <dbReference type="EMBL" id="KND04792.1"/>
    </source>
</evidence>
<feature type="region of interest" description="Disordered" evidence="7">
    <location>
        <begin position="1"/>
        <end position="36"/>
    </location>
</feature>
<dbReference type="GO" id="GO:0005874">
    <property type="term" value="C:microtubule"/>
    <property type="evidence" value="ECO:0007669"/>
    <property type="project" value="UniProtKB-KW"/>
</dbReference>
<protein>
    <recommendedName>
        <fullName evidence="6">Microtubule-associated protein</fullName>
    </recommendedName>
</protein>
<sequence>MPISSQTSRPVPSTTLSTTPRRRSLTPFPGLPPVNVLGAETTRNEVAHPDVGNVTVVLVGSRVGSLENITWKPPGGDKKIFHQRLNFKQKASSRVGSLENLYWSAPGHKQKIPTNDLSFIQNARSKVGSLDNIHYTPRASQTLKGRQRSASLESKSREKVLFYSPSFESLPRTHTPTKPINKNVHSKIGSLDNIHHKPGGGKVKIINEKIPVGKFKKVDSRVGSLENIRHVPGGGDVQIINLPLHLHPQSKVGSLDNIHHEPLGGHVVIVNEPIVYKTKGELARAARG</sequence>
<evidence type="ECO:0000256" key="7">
    <source>
        <dbReference type="SAM" id="MobiDB-lite"/>
    </source>
</evidence>
<dbReference type="eggNOG" id="KOG2418">
    <property type="taxonomic scope" value="Eukaryota"/>
</dbReference>
<dbReference type="GeneID" id="27684217"/>
<keyword evidence="2 6" id="KW-0963">Cytoplasm</keyword>
<evidence type="ECO:0000256" key="4">
    <source>
        <dbReference type="ARBA" id="ARBA00022737"/>
    </source>
</evidence>
<dbReference type="PANTHER" id="PTHR11501:SF18">
    <property type="entry name" value="MICROTUBULE-ASSOCIATED PROTEIN"/>
    <property type="match status" value="1"/>
</dbReference>
<keyword evidence="4" id="KW-0677">Repeat</keyword>
<dbReference type="PANTHER" id="PTHR11501">
    <property type="entry name" value="MICROTUBULE-ASSOCIATED PROTEIN"/>
    <property type="match status" value="1"/>
</dbReference>
<keyword evidence="9" id="KW-1185">Reference proteome</keyword>
<reference evidence="8 9" key="1">
    <citation type="submission" date="2009-08" db="EMBL/GenBank/DDBJ databases">
        <title>The Genome Sequence of Spizellomyces punctatus strain DAOM BR117.</title>
        <authorList>
            <consortium name="The Broad Institute Genome Sequencing Platform"/>
            <person name="Russ C."/>
            <person name="Cuomo C."/>
            <person name="Shea T."/>
            <person name="Young S.K."/>
            <person name="Zeng Q."/>
            <person name="Koehrsen M."/>
            <person name="Haas B."/>
            <person name="Borodovsky M."/>
            <person name="Guigo R."/>
            <person name="Alvarado L."/>
            <person name="Berlin A."/>
            <person name="Bochicchio J."/>
            <person name="Borenstein D."/>
            <person name="Chapman S."/>
            <person name="Chen Z."/>
            <person name="Engels R."/>
            <person name="Freedman E."/>
            <person name="Gellesch M."/>
            <person name="Goldberg J."/>
            <person name="Griggs A."/>
            <person name="Gujja S."/>
            <person name="Heiman D."/>
            <person name="Hepburn T."/>
            <person name="Howarth C."/>
            <person name="Jen D."/>
            <person name="Larson L."/>
            <person name="Lewis B."/>
            <person name="Mehta T."/>
            <person name="Park D."/>
            <person name="Pearson M."/>
            <person name="Roberts A."/>
            <person name="Saif S."/>
            <person name="Shenoy N."/>
            <person name="Sisk P."/>
            <person name="Stolte C."/>
            <person name="Sykes S."/>
            <person name="Thomson T."/>
            <person name="Walk T."/>
            <person name="White J."/>
            <person name="Yandava C."/>
            <person name="Burger G."/>
            <person name="Gray M.W."/>
            <person name="Holland P.W.H."/>
            <person name="King N."/>
            <person name="Lang F.B.F."/>
            <person name="Roger A.J."/>
            <person name="Ruiz-Trillo I."/>
            <person name="Lander E."/>
            <person name="Nusbaum C."/>
        </authorList>
    </citation>
    <scope>NUCLEOTIDE SEQUENCE [LARGE SCALE GENOMIC DNA]</scope>
    <source>
        <strain evidence="8 9">DAOM BR117</strain>
    </source>
</reference>
<dbReference type="InParanoid" id="A0A0L0HUL9"/>
<keyword evidence="5 6" id="KW-0206">Cytoskeleton</keyword>
<dbReference type="OrthoDB" id="206213at2759"/>
<gene>
    <name evidence="8" type="ORF">SPPG_00495</name>
</gene>
<dbReference type="GO" id="GO:0000226">
    <property type="term" value="P:microtubule cytoskeleton organization"/>
    <property type="evidence" value="ECO:0007669"/>
    <property type="project" value="TreeGrafter"/>
</dbReference>
<dbReference type="GO" id="GO:0008017">
    <property type="term" value="F:microtubule binding"/>
    <property type="evidence" value="ECO:0007669"/>
    <property type="project" value="InterPro"/>
</dbReference>
<name>A0A0L0HUL9_SPIPD</name>
<keyword evidence="6" id="KW-0493">Microtubule</keyword>
<keyword evidence="3" id="KW-0597">Phosphoprotein</keyword>
<dbReference type="AlphaFoldDB" id="A0A0L0HUL9"/>
<dbReference type="RefSeq" id="XP_016612831.1">
    <property type="nucleotide sequence ID" value="XM_016748820.1"/>
</dbReference>
<evidence type="ECO:0000256" key="2">
    <source>
        <dbReference type="ARBA" id="ARBA00022490"/>
    </source>
</evidence>
<dbReference type="OMA" id="NINHKPR"/>
<comment type="subcellular location">
    <subcellularLocation>
        <location evidence="1 6">Cytoplasm</location>
        <location evidence="1 6">Cytoskeleton</location>
    </subcellularLocation>
</comment>
<dbReference type="VEuPathDB" id="FungiDB:SPPG_00495"/>
<dbReference type="STRING" id="645134.A0A0L0HUL9"/>
<dbReference type="InterPro" id="IPR001084">
    <property type="entry name" value="MAP_tubulin-bd_rpt"/>
</dbReference>
<organism evidence="8 9">
    <name type="scientific">Spizellomyces punctatus (strain DAOM BR117)</name>
    <dbReference type="NCBI Taxonomy" id="645134"/>
    <lineage>
        <taxon>Eukaryota</taxon>
        <taxon>Fungi</taxon>
        <taxon>Fungi incertae sedis</taxon>
        <taxon>Chytridiomycota</taxon>
        <taxon>Chytridiomycota incertae sedis</taxon>
        <taxon>Chytridiomycetes</taxon>
        <taxon>Spizellomycetales</taxon>
        <taxon>Spizellomycetaceae</taxon>
        <taxon>Spizellomyces</taxon>
    </lineage>
</organism>
<dbReference type="EMBL" id="KQ257450">
    <property type="protein sequence ID" value="KND04792.1"/>
    <property type="molecule type" value="Genomic_DNA"/>
</dbReference>
<evidence type="ECO:0000313" key="9">
    <source>
        <dbReference type="Proteomes" id="UP000053201"/>
    </source>
</evidence>
<evidence type="ECO:0000256" key="1">
    <source>
        <dbReference type="ARBA" id="ARBA00004245"/>
    </source>
</evidence>
<evidence type="ECO:0000256" key="6">
    <source>
        <dbReference type="RuleBase" id="RU000686"/>
    </source>
</evidence>
<dbReference type="InterPro" id="IPR027324">
    <property type="entry name" value="MAP2/MAP4/Tau"/>
</dbReference>
<accession>A0A0L0HUL9</accession>
<dbReference type="Proteomes" id="UP000053201">
    <property type="component" value="Unassembled WGS sequence"/>
</dbReference>
<dbReference type="PROSITE" id="PS00229">
    <property type="entry name" value="TAU_MAP_1"/>
    <property type="match status" value="2"/>
</dbReference>
<proteinExistence type="predicted"/>
<feature type="compositionally biased region" description="Low complexity" evidence="7">
    <location>
        <begin position="7"/>
        <end position="19"/>
    </location>
</feature>